<accession>A0LEV5</accession>
<dbReference type="OrthoDB" id="9811599at2"/>
<keyword evidence="2" id="KW-1185">Reference proteome</keyword>
<dbReference type="EMBL" id="CP000478">
    <property type="protein sequence ID" value="ABK15957.1"/>
    <property type="molecule type" value="Genomic_DNA"/>
</dbReference>
<dbReference type="InParanoid" id="A0LEV5"/>
<gene>
    <name evidence="1" type="ordered locus">Sfum_0256</name>
</gene>
<dbReference type="eggNOG" id="COG2070">
    <property type="taxonomic scope" value="Bacteria"/>
</dbReference>
<proteinExistence type="predicted"/>
<organism evidence="1 2">
    <name type="scientific">Syntrophobacter fumaroxidans (strain DSM 10017 / MPOB)</name>
    <dbReference type="NCBI Taxonomy" id="335543"/>
    <lineage>
        <taxon>Bacteria</taxon>
        <taxon>Pseudomonadati</taxon>
        <taxon>Thermodesulfobacteriota</taxon>
        <taxon>Syntrophobacteria</taxon>
        <taxon>Syntrophobacterales</taxon>
        <taxon>Syntrophobacteraceae</taxon>
        <taxon>Syntrophobacter</taxon>
    </lineage>
</organism>
<dbReference type="AlphaFoldDB" id="A0LEV5"/>
<dbReference type="STRING" id="335543.Sfum_0256"/>
<reference evidence="1 2" key="1">
    <citation type="submission" date="2006-10" db="EMBL/GenBank/DDBJ databases">
        <title>Complete sequence of Syntrophobacter fumaroxidans MPOB.</title>
        <authorList>
            <consortium name="US DOE Joint Genome Institute"/>
            <person name="Copeland A."/>
            <person name="Lucas S."/>
            <person name="Lapidus A."/>
            <person name="Barry K."/>
            <person name="Detter J.C."/>
            <person name="Glavina del Rio T."/>
            <person name="Hammon N."/>
            <person name="Israni S."/>
            <person name="Pitluck S."/>
            <person name="Goltsman E.G."/>
            <person name="Martinez M."/>
            <person name="Schmutz J."/>
            <person name="Larimer F."/>
            <person name="Land M."/>
            <person name="Hauser L."/>
            <person name="Kyrpides N."/>
            <person name="Kim E."/>
            <person name="Boone D.R."/>
            <person name="Brockman F."/>
            <person name="Culley D."/>
            <person name="Ferry J."/>
            <person name="Gunsalus R."/>
            <person name="McInerney M.J."/>
            <person name="Morrison M."/>
            <person name="Plugge C."/>
            <person name="Rohlin L."/>
            <person name="Scholten J."/>
            <person name="Sieber J."/>
            <person name="Stams A.J.M."/>
            <person name="Worm P."/>
            <person name="Henstra A.M."/>
            <person name="Richardson P."/>
        </authorList>
    </citation>
    <scope>NUCLEOTIDE SEQUENCE [LARGE SCALE GENOMIC DNA]</scope>
    <source>
        <strain evidence="2">DSM 10017 / MPOB</strain>
    </source>
</reference>
<dbReference type="Proteomes" id="UP000001784">
    <property type="component" value="Chromosome"/>
</dbReference>
<protein>
    <submittedName>
        <fullName evidence="1">Uncharacterized protein</fullName>
    </submittedName>
</protein>
<evidence type="ECO:0000313" key="1">
    <source>
        <dbReference type="EMBL" id="ABK15957.1"/>
    </source>
</evidence>
<dbReference type="RefSeq" id="WP_011697130.1">
    <property type="nucleotide sequence ID" value="NC_008554.1"/>
</dbReference>
<dbReference type="HOGENOM" id="CLU_459141_0_0_7"/>
<sequence>MSELLHSFHIPVMGTAFTIESPFKVARYGISSVISLVDDTLIEKMRRFYCRVMGRECTHIRKQDHDSRADRITAYLNLMDEAVKEQFEKLKASAFEMGSEITKYFELLPETSPLKQLYKAMQSLKDSVEKRRIQDELRERIKPGAIDVNIMTKVDRHTFDGNGEPLPSEFSDALAALRGYARSSVESSIVFSAGFNGRLYGYAEQFDDFHADENGNIKKKIVIKVNDYRSALTQGKFFAKKGLWVSEFRLESGLNCGGHAFAHGGALMGPSLEEFRNRKDELIATLFEIYNRALRQKKKRTFDRPHALRITAQGGIGTAGEQSFLLRHYRLDATGWGTPFLLVPEATTVDPTTLKRLCEAGREDLFLSDVSPLGVPFNNLRTSLSEEAKRARIRTGKPGSPCTKGYLKSNTEFSETPICVASRAYQERKIEQILAGGSDPESARAAIEAVTSKSCLCTDLGGTAILTHGLAESEDGPCVPAICPGPGLAYFTRAVSLREMVDHIYGRADIIENRTRPNLFISELEMYIDYFDNELRRSLPHPNEQTAKYLREFETNLLEGIAYYQELIPRWSDGPPEYRARMKRDLGLCRERLLEVASHFHDMPSLDPDAGLAIGRETAL</sequence>
<dbReference type="KEGG" id="sfu:Sfum_0256"/>
<evidence type="ECO:0000313" key="2">
    <source>
        <dbReference type="Proteomes" id="UP000001784"/>
    </source>
</evidence>
<name>A0LEV5_SYNFM</name>